<dbReference type="Proteomes" id="UP000885779">
    <property type="component" value="Unassembled WGS sequence"/>
</dbReference>
<protein>
    <submittedName>
        <fullName evidence="3">DUF3943 domain-containing protein</fullName>
    </submittedName>
</protein>
<dbReference type="EMBL" id="DRQG01000023">
    <property type="protein sequence ID" value="HGY54598.1"/>
    <property type="molecule type" value="Genomic_DNA"/>
</dbReference>
<dbReference type="InterPro" id="IPR025079">
    <property type="entry name" value="DUF3943"/>
</dbReference>
<evidence type="ECO:0000313" key="3">
    <source>
        <dbReference type="EMBL" id="HGY54598.1"/>
    </source>
</evidence>
<keyword evidence="1" id="KW-0732">Signal</keyword>
<name>A0A7V4TZ21_CALAY</name>
<organism evidence="3">
    <name type="scientific">Caldithrix abyssi</name>
    <dbReference type="NCBI Taxonomy" id="187145"/>
    <lineage>
        <taxon>Bacteria</taxon>
        <taxon>Pseudomonadati</taxon>
        <taxon>Calditrichota</taxon>
        <taxon>Calditrichia</taxon>
        <taxon>Calditrichales</taxon>
        <taxon>Calditrichaceae</taxon>
        <taxon>Caldithrix</taxon>
    </lineage>
</organism>
<proteinExistence type="predicted"/>
<feature type="chain" id="PRO_5031032012" evidence="1">
    <location>
        <begin position="20"/>
        <end position="477"/>
    </location>
</feature>
<dbReference type="Pfam" id="PF13084">
    <property type="entry name" value="DUF3943"/>
    <property type="match status" value="1"/>
</dbReference>
<feature type="domain" description="DUF3943" evidence="2">
    <location>
        <begin position="98"/>
        <end position="202"/>
    </location>
</feature>
<accession>A0A7V4TZ21</accession>
<evidence type="ECO:0000256" key="1">
    <source>
        <dbReference type="SAM" id="SignalP"/>
    </source>
</evidence>
<comment type="caution">
    <text evidence="3">The sequence shown here is derived from an EMBL/GenBank/DDBJ whole genome shotgun (WGS) entry which is preliminary data.</text>
</comment>
<feature type="signal peptide" evidence="1">
    <location>
        <begin position="1"/>
        <end position="19"/>
    </location>
</feature>
<gene>
    <name evidence="3" type="ORF">ENK44_02740</name>
</gene>
<evidence type="ECO:0000259" key="2">
    <source>
        <dbReference type="Pfam" id="PF13084"/>
    </source>
</evidence>
<sequence>MKRIMPVLILIVCPLLSFSQNTPDRISEQKTTSLFWRDTVYIPPVELVERFNPPQPVWIPFAEALGSNIALNLFNNYVMGAKHARISFESVKNNFKGGWDWDADNLITNMFGHPFQGAMYYNFARSSGYGYWTSLGVTAFGSWQWEFFMEIEPPAINDFIMTSFGGAMYGEMFYRFSDLILNESLSGSKRFWRELAAGIYNPGRLFNRLIYGRTSRYLEEDLYESQPNVGEITIGPNNVAEGTDFQNGDKNLVFTLNYLYGRPFRSRTYKPMDYFRFTTLLNFGGKQPVLGQFRIHGIIVGKQKSLGNGNRLLWGLFQYIDYLKNNVYELAGYSLAPGVAFRTPTSKKHILITNLNLGVMPMGAANSDYAPHYEVEALDSARTYNMGWGASARASLSWLFPIGIFNLEYSFWWVHTLQGAPGDEYIGILEPKIRFRLTRHLNIGLQYLLYHRRGIYAQYDNIDLRNNEQRLFLSYRF</sequence>
<dbReference type="AlphaFoldDB" id="A0A7V4TZ21"/>
<reference evidence="3" key="1">
    <citation type="journal article" date="2020" name="mSystems">
        <title>Genome- and Community-Level Interaction Insights into Carbon Utilization and Element Cycling Functions of Hydrothermarchaeota in Hydrothermal Sediment.</title>
        <authorList>
            <person name="Zhou Z."/>
            <person name="Liu Y."/>
            <person name="Xu W."/>
            <person name="Pan J."/>
            <person name="Luo Z.H."/>
            <person name="Li M."/>
        </authorList>
    </citation>
    <scope>NUCLEOTIDE SEQUENCE [LARGE SCALE GENOMIC DNA]</scope>
    <source>
        <strain evidence="3">HyVt-577</strain>
    </source>
</reference>